<dbReference type="GO" id="GO:0009245">
    <property type="term" value="P:lipid A biosynthetic process"/>
    <property type="evidence" value="ECO:0007669"/>
    <property type="project" value="TreeGrafter"/>
</dbReference>
<name>I0IPC9_LEPFC</name>
<dbReference type="PANTHER" id="PTHR42755:SF1">
    <property type="entry name" value="3-DEOXY-D-MANNO-OCTULOSONIC ACID TRANSFERASE, MITOCHONDRIAL-RELATED"/>
    <property type="match status" value="1"/>
</dbReference>
<keyword evidence="9" id="KW-1133">Transmembrane helix</keyword>
<dbReference type="eggNOG" id="COG1519">
    <property type="taxonomic scope" value="Bacteria"/>
</dbReference>
<evidence type="ECO:0000313" key="11">
    <source>
        <dbReference type="EMBL" id="BAM07128.1"/>
    </source>
</evidence>
<dbReference type="KEGG" id="lfc:LFE_1445"/>
<dbReference type="GO" id="GO:0005886">
    <property type="term" value="C:plasma membrane"/>
    <property type="evidence" value="ECO:0007669"/>
    <property type="project" value="UniProtKB-SubCell"/>
</dbReference>
<comment type="catalytic activity">
    <reaction evidence="6 9">
        <text>lipid IVA (E. coli) + CMP-3-deoxy-beta-D-manno-octulosonate = alpha-Kdo-(2-&gt;6)-lipid IVA (E. coli) + CMP + H(+)</text>
        <dbReference type="Rhea" id="RHEA:28066"/>
        <dbReference type="ChEBI" id="CHEBI:15378"/>
        <dbReference type="ChEBI" id="CHEBI:58603"/>
        <dbReference type="ChEBI" id="CHEBI:60364"/>
        <dbReference type="ChEBI" id="CHEBI:60377"/>
        <dbReference type="ChEBI" id="CHEBI:85987"/>
        <dbReference type="EC" id="2.4.99.12"/>
    </reaction>
</comment>
<dbReference type="InterPro" id="IPR038107">
    <property type="entry name" value="Glycos_transf_N_sf"/>
</dbReference>
<dbReference type="InterPro" id="IPR039901">
    <property type="entry name" value="Kdotransferase"/>
</dbReference>
<dbReference type="GO" id="GO:0043842">
    <property type="term" value="F:Kdo transferase activity"/>
    <property type="evidence" value="ECO:0007669"/>
    <property type="project" value="UniProtKB-EC"/>
</dbReference>
<proteinExistence type="inferred from homology"/>
<gene>
    <name evidence="11" type="ordered locus">LFE_1445</name>
</gene>
<feature type="transmembrane region" description="Helical" evidence="9">
    <location>
        <begin position="12"/>
        <end position="32"/>
    </location>
</feature>
<evidence type="ECO:0000256" key="3">
    <source>
        <dbReference type="ARBA" id="ARBA00019077"/>
    </source>
</evidence>
<dbReference type="STRING" id="1162668.LFE_1445"/>
<feature type="domain" description="3-deoxy-D-manno-octulosonic-acid transferase N-terminal" evidence="10">
    <location>
        <begin position="38"/>
        <end position="214"/>
    </location>
</feature>
<dbReference type="AlphaFoldDB" id="I0IPC9"/>
<feature type="active site" description="Proton acceptor" evidence="7">
    <location>
        <position position="66"/>
    </location>
</feature>
<comment type="subcellular location">
    <subcellularLocation>
        <location evidence="9">Cell membrane</location>
    </subcellularLocation>
</comment>
<dbReference type="UniPathway" id="UPA00958"/>
<keyword evidence="9" id="KW-0472">Membrane</keyword>
<dbReference type="OrthoDB" id="9810098at2"/>
<dbReference type="PANTHER" id="PTHR42755">
    <property type="entry name" value="3-DEOXY-MANNO-OCTULOSONATE CYTIDYLYLTRANSFERASE"/>
    <property type="match status" value="1"/>
</dbReference>
<dbReference type="PATRIC" id="fig|1162668.3.peg.1714"/>
<evidence type="ECO:0000313" key="12">
    <source>
        <dbReference type="Proteomes" id="UP000007382"/>
    </source>
</evidence>
<dbReference type="EC" id="2.4.99.12" evidence="2 9"/>
<evidence type="ECO:0000256" key="2">
    <source>
        <dbReference type="ARBA" id="ARBA00012621"/>
    </source>
</evidence>
<feature type="site" description="Transition state stabilizer" evidence="8">
    <location>
        <position position="211"/>
    </location>
</feature>
<feature type="site" description="Transition state stabilizer" evidence="8">
    <location>
        <position position="133"/>
    </location>
</feature>
<evidence type="ECO:0000256" key="9">
    <source>
        <dbReference type="RuleBase" id="RU365103"/>
    </source>
</evidence>
<dbReference type="Gene3D" id="3.40.50.2000">
    <property type="entry name" value="Glycogen Phosphorylase B"/>
    <property type="match status" value="1"/>
</dbReference>
<dbReference type="Proteomes" id="UP000007382">
    <property type="component" value="Chromosome"/>
</dbReference>
<comment type="similarity">
    <text evidence="9">Belongs to the glycosyltransferase group 1 family.</text>
</comment>
<keyword evidence="4 9" id="KW-0808">Transferase</keyword>
<comment type="function">
    <text evidence="9">Involved in lipopolysaccharide (LPS) biosynthesis. Catalyzes the transfer of 3-deoxy-D-manno-octulosonate (Kdo) residue(s) from CMP-Kdo to lipid IV(A), the tetraacyldisaccharide-1,4'-bisphosphate precursor of lipid A.</text>
</comment>
<comment type="pathway">
    <text evidence="1 9">Bacterial outer membrane biogenesis; LPS core biosynthesis.</text>
</comment>
<keyword evidence="9" id="KW-0448">Lipopolysaccharide biosynthesis</keyword>
<evidence type="ECO:0000256" key="8">
    <source>
        <dbReference type="PIRSR" id="PIRSR639901-2"/>
    </source>
</evidence>
<evidence type="ECO:0000256" key="1">
    <source>
        <dbReference type="ARBA" id="ARBA00004713"/>
    </source>
</evidence>
<keyword evidence="9" id="KW-0812">Transmembrane</keyword>
<keyword evidence="12" id="KW-1185">Reference proteome</keyword>
<dbReference type="EMBL" id="AP012342">
    <property type="protein sequence ID" value="BAM07128.1"/>
    <property type="molecule type" value="Genomic_DNA"/>
</dbReference>
<reference evidence="12" key="2">
    <citation type="submission" date="2012-03" db="EMBL/GenBank/DDBJ databases">
        <title>The complete genome sequence of the pioneer microbe on fresh volcanic deposit, Leptospirillum ferrooxidans strain C2-3.</title>
        <authorList>
            <person name="Fujimura R."/>
            <person name="Sato Y."/>
            <person name="Nishizawa T."/>
            <person name="Nanba K."/>
            <person name="Oshima K."/>
            <person name="Hattori M."/>
            <person name="Kamijo T."/>
            <person name="Ohta H."/>
        </authorList>
    </citation>
    <scope>NUCLEOTIDE SEQUENCE [LARGE SCALE GENOMIC DNA]</scope>
    <source>
        <strain evidence="12">C2-3</strain>
    </source>
</reference>
<dbReference type="RefSeq" id="WP_014449615.1">
    <property type="nucleotide sequence ID" value="NC_017094.1"/>
</dbReference>
<organism evidence="11 12">
    <name type="scientific">Leptospirillum ferrooxidans (strain C2-3)</name>
    <dbReference type="NCBI Taxonomy" id="1162668"/>
    <lineage>
        <taxon>Bacteria</taxon>
        <taxon>Pseudomonadati</taxon>
        <taxon>Nitrospirota</taxon>
        <taxon>Nitrospiria</taxon>
        <taxon>Nitrospirales</taxon>
        <taxon>Nitrospiraceae</taxon>
        <taxon>Leptospirillum</taxon>
    </lineage>
</organism>
<keyword evidence="9" id="KW-1003">Cell membrane</keyword>
<dbReference type="InterPro" id="IPR007507">
    <property type="entry name" value="Glycos_transf_N"/>
</dbReference>
<accession>I0IPC9</accession>
<evidence type="ECO:0000256" key="4">
    <source>
        <dbReference type="ARBA" id="ARBA00022679"/>
    </source>
</evidence>
<dbReference type="GO" id="GO:0009244">
    <property type="term" value="P:lipopolysaccharide core region biosynthetic process"/>
    <property type="evidence" value="ECO:0007669"/>
    <property type="project" value="UniProtKB-UniRule"/>
</dbReference>
<evidence type="ECO:0000256" key="5">
    <source>
        <dbReference type="ARBA" id="ARBA00031445"/>
    </source>
</evidence>
<reference evidence="11 12" key="1">
    <citation type="journal article" date="2012" name="J. Bacteriol.">
        <title>Complete Genome Sequence of Leptospirillum ferrooxidans Strain C2-3, Isolated from a Fresh Volcanic Ash Deposit on the Island of Miyake, Japan.</title>
        <authorList>
            <person name="Fujimura R."/>
            <person name="Sato Y."/>
            <person name="Nishizawa T."/>
            <person name="Oshima K."/>
            <person name="Kim S.-W."/>
            <person name="Hattori M."/>
            <person name="Kamijo T."/>
            <person name="Ohta H."/>
        </authorList>
    </citation>
    <scope>NUCLEOTIDE SEQUENCE [LARGE SCALE GENOMIC DNA]</scope>
    <source>
        <strain evidence="11 12">C2-3</strain>
    </source>
</reference>
<dbReference type="Gene3D" id="3.40.50.11720">
    <property type="entry name" value="3-Deoxy-D-manno-octulosonic-acid transferase, N-terminal domain"/>
    <property type="match status" value="1"/>
</dbReference>
<evidence type="ECO:0000256" key="6">
    <source>
        <dbReference type="ARBA" id="ARBA00049183"/>
    </source>
</evidence>
<protein>
    <recommendedName>
        <fullName evidence="3 9">3-deoxy-D-manno-octulosonic acid transferase</fullName>
        <shortName evidence="9">Kdo transferase</shortName>
        <ecNumber evidence="2 9">2.4.99.12</ecNumber>
    </recommendedName>
    <alternativeName>
        <fullName evidence="5 9">Lipid IV(A) 3-deoxy-D-manno-octulosonic acid transferase</fullName>
    </alternativeName>
</protein>
<dbReference type="Pfam" id="PF04413">
    <property type="entry name" value="Glycos_transf_N"/>
    <property type="match status" value="1"/>
</dbReference>
<evidence type="ECO:0000256" key="7">
    <source>
        <dbReference type="PIRSR" id="PIRSR639901-1"/>
    </source>
</evidence>
<dbReference type="SUPFAM" id="SSF53756">
    <property type="entry name" value="UDP-Glycosyltransferase/glycogen phosphorylase"/>
    <property type="match status" value="1"/>
</dbReference>
<sequence>MSPAVLLKVGKLLNLLLWPFLLLLLPLVLLFFPRARPHLRERFGLGAAKASKNARSILFHLASLGEANAATPLIRALEGDGAPLILTATSESGRGALVKAFPDTPVSLLPLDLPGLWEPFWSSRRVSRIILFETEIWPMMLLTAYSRRIPVMVVNGRLSPAGFSAMKRWRFFLKPLFSGLSRVLVASADDRERYLEMGVKPDILDVTGNIKWDMSRPESIPETLREELSGWVVRFEEACSRLLGEGGRVAAPVGNSPKKDYLRVVLGSGHPGETLRIVEAIRKDPFLSSRLHLLVAPRHLQRLSEWIGDGLTLSRLNLQFRSGTNENRPPSFPNGPIVSILDTHGELRTLYSLSHIAITGGTFDLVGGHSPVEAASCAIPQVSGPFTDHVSTLIDRLVKGGGLFLEKDEPSLVSRLRWFLENPGERERSGEMAFKVFLSEQGALSRTLAILRDFLKEDPGEGVKTP</sequence>
<dbReference type="HOGENOM" id="CLU_036146_2_1_0"/>
<evidence type="ECO:0000259" key="10">
    <source>
        <dbReference type="Pfam" id="PF04413"/>
    </source>
</evidence>